<dbReference type="InterPro" id="IPR002033">
    <property type="entry name" value="TatC"/>
</dbReference>
<keyword evidence="5" id="KW-0653">Protein transport</keyword>
<protein>
    <recommendedName>
        <fullName evidence="5">Sec-independent protein translocase protein TatC</fullName>
    </recommendedName>
</protein>
<organism evidence="6 7">
    <name type="scientific">Hyphomicrobium nitrativorans NL23</name>
    <dbReference type="NCBI Taxonomy" id="1029756"/>
    <lineage>
        <taxon>Bacteria</taxon>
        <taxon>Pseudomonadati</taxon>
        <taxon>Pseudomonadota</taxon>
        <taxon>Alphaproteobacteria</taxon>
        <taxon>Hyphomicrobiales</taxon>
        <taxon>Hyphomicrobiaceae</taxon>
        <taxon>Hyphomicrobium</taxon>
    </lineage>
</organism>
<dbReference type="NCBIfam" id="TIGR00945">
    <property type="entry name" value="tatC"/>
    <property type="match status" value="1"/>
</dbReference>
<dbReference type="GO" id="GO:0009977">
    <property type="term" value="F:proton motive force dependent protein transmembrane transporter activity"/>
    <property type="evidence" value="ECO:0007669"/>
    <property type="project" value="TreeGrafter"/>
</dbReference>
<dbReference type="HOGENOM" id="CLU_031942_1_0_5"/>
<evidence type="ECO:0000256" key="5">
    <source>
        <dbReference type="HAMAP-Rule" id="MF_00902"/>
    </source>
</evidence>
<dbReference type="PATRIC" id="fig|1029756.8.peg.1995"/>
<proteinExistence type="inferred from homology"/>
<evidence type="ECO:0000256" key="3">
    <source>
        <dbReference type="ARBA" id="ARBA00022989"/>
    </source>
</evidence>
<dbReference type="HAMAP" id="MF_00902">
    <property type="entry name" value="TatC"/>
    <property type="match status" value="1"/>
</dbReference>
<feature type="transmembrane region" description="Helical" evidence="5">
    <location>
        <begin position="31"/>
        <end position="53"/>
    </location>
</feature>
<name>V5SF48_9HYPH</name>
<comment type="subunit">
    <text evidence="5">The Tat system comprises two distinct complexes: a TatABC complex, containing multiple copies of TatA, TatB and TatC subunits, and a separate TatA complex, containing only TatA subunits. Substrates initially bind to the TatABC complex, which probably triggers association of the separate TatA complex to form the active translocon.</text>
</comment>
<evidence type="ECO:0000313" key="6">
    <source>
        <dbReference type="EMBL" id="AHB48584.1"/>
    </source>
</evidence>
<evidence type="ECO:0000256" key="1">
    <source>
        <dbReference type="ARBA" id="ARBA00004141"/>
    </source>
</evidence>
<dbReference type="GO" id="GO:0033281">
    <property type="term" value="C:TAT protein transport complex"/>
    <property type="evidence" value="ECO:0007669"/>
    <property type="project" value="UniProtKB-UniRule"/>
</dbReference>
<dbReference type="AlphaFoldDB" id="V5SF48"/>
<feature type="transmembrane region" description="Helical" evidence="5">
    <location>
        <begin position="231"/>
        <end position="254"/>
    </location>
</feature>
<keyword evidence="3 5" id="KW-1133">Transmembrane helix</keyword>
<dbReference type="GO" id="GO:0065002">
    <property type="term" value="P:intracellular protein transmembrane transport"/>
    <property type="evidence" value="ECO:0007669"/>
    <property type="project" value="TreeGrafter"/>
</dbReference>
<dbReference type="InterPro" id="IPR019820">
    <property type="entry name" value="Sec-indep_translocase_CS"/>
</dbReference>
<gene>
    <name evidence="5" type="primary">tatC</name>
    <name evidence="6" type="ORF">W911_09590</name>
</gene>
<feature type="transmembrane region" description="Helical" evidence="5">
    <location>
        <begin position="128"/>
        <end position="152"/>
    </location>
</feature>
<sequence>MQDSTPSSGQDDIEASKAPLLDHLIELRQRLIYSVAAFFVMFLLCFTIARTIYDVLVWPYVWVSGEHQVRLIATHFLEQIFTHLKLALFGAAFLSFPVVATQVYKFVAPGLYKTERAAFRPYLIATPIFFILGAMVVYFIAMPILIRFSMGLAQSASEGSAAIELMPKVSEYLSLIMTLIFGFGICFQLPVVLTLLARIGVVTSDMLRNGRRFAIVGIFAVAAVMTPPDAISMIIMALPTTLLYELAIVSVAWVEKQQAAKEAAEAAAKTT</sequence>
<feature type="transmembrane region" description="Helical" evidence="5">
    <location>
        <begin position="86"/>
        <end position="107"/>
    </location>
</feature>
<comment type="similarity">
    <text evidence="5">Belongs to the TatC family.</text>
</comment>
<reference evidence="6 7" key="1">
    <citation type="journal article" date="2014" name="Genome Announc.">
        <title>Complete Genome Sequence of Hyphomicrobium nitrativorans Strain NL23, a Denitrifying Bacterium Isolated from Biofilm of a Methanol-Fed Denitrification System Treating Seawater at the Montreal Biodome.</title>
        <authorList>
            <person name="Martineau C."/>
            <person name="Villeneuve C."/>
            <person name="Mauffrey F."/>
            <person name="Villemur R."/>
        </authorList>
    </citation>
    <scope>NUCLEOTIDE SEQUENCE [LARGE SCALE GENOMIC DNA]</scope>
    <source>
        <strain evidence="6">NL23</strain>
    </source>
</reference>
<dbReference type="PRINTS" id="PR01840">
    <property type="entry name" value="TATCFAMILY"/>
</dbReference>
<comment type="subcellular location">
    <subcellularLocation>
        <location evidence="5">Cell membrane</location>
        <topology evidence="5">Multi-pass membrane protein</topology>
    </subcellularLocation>
    <subcellularLocation>
        <location evidence="1">Membrane</location>
        <topology evidence="1">Multi-pass membrane protein</topology>
    </subcellularLocation>
</comment>
<evidence type="ECO:0000313" key="7">
    <source>
        <dbReference type="Proteomes" id="UP000018542"/>
    </source>
</evidence>
<dbReference type="RefSeq" id="WP_023787282.1">
    <property type="nucleotide sequence ID" value="NC_022997.1"/>
</dbReference>
<keyword evidence="5" id="KW-0811">Translocation</keyword>
<keyword evidence="5" id="KW-0813">Transport</keyword>
<dbReference type="GO" id="GO:0043953">
    <property type="term" value="P:protein transport by the Tat complex"/>
    <property type="evidence" value="ECO:0007669"/>
    <property type="project" value="UniProtKB-UniRule"/>
</dbReference>
<dbReference type="OrthoDB" id="9777044at2"/>
<feature type="transmembrane region" description="Helical" evidence="5">
    <location>
        <begin position="172"/>
        <end position="197"/>
    </location>
</feature>
<dbReference type="PANTHER" id="PTHR30371:SF0">
    <property type="entry name" value="SEC-INDEPENDENT PROTEIN TRANSLOCASE PROTEIN TATC, CHLOROPLASTIC-RELATED"/>
    <property type="match status" value="1"/>
</dbReference>
<accession>V5SF48</accession>
<dbReference type="EMBL" id="CP006912">
    <property type="protein sequence ID" value="AHB48584.1"/>
    <property type="molecule type" value="Genomic_DNA"/>
</dbReference>
<evidence type="ECO:0000256" key="2">
    <source>
        <dbReference type="ARBA" id="ARBA00022692"/>
    </source>
</evidence>
<evidence type="ECO:0000256" key="4">
    <source>
        <dbReference type="ARBA" id="ARBA00023136"/>
    </source>
</evidence>
<keyword evidence="4 5" id="KW-0472">Membrane</keyword>
<dbReference type="STRING" id="1029756.W911_09590"/>
<feature type="transmembrane region" description="Helical" evidence="5">
    <location>
        <begin position="209"/>
        <end position="225"/>
    </location>
</feature>
<dbReference type="KEGG" id="hni:W911_09590"/>
<keyword evidence="2 5" id="KW-0812">Transmembrane</keyword>
<dbReference type="Proteomes" id="UP000018542">
    <property type="component" value="Chromosome"/>
</dbReference>
<keyword evidence="7" id="KW-1185">Reference proteome</keyword>
<dbReference type="PANTHER" id="PTHR30371">
    <property type="entry name" value="SEC-INDEPENDENT PROTEIN TRANSLOCASE PROTEIN TATC"/>
    <property type="match status" value="1"/>
</dbReference>
<dbReference type="Pfam" id="PF00902">
    <property type="entry name" value="TatC"/>
    <property type="match status" value="1"/>
</dbReference>
<comment type="function">
    <text evidence="5">Part of the twin-arginine translocation (Tat) system that transports large folded proteins containing a characteristic twin-arginine motif in their signal peptide across membranes. Together with TatB, TatC is part of a receptor directly interacting with Tat signal peptides.</text>
</comment>
<keyword evidence="5" id="KW-1003">Cell membrane</keyword>
<dbReference type="PROSITE" id="PS01218">
    <property type="entry name" value="TATC"/>
    <property type="match status" value="1"/>
</dbReference>